<evidence type="ECO:0000313" key="1">
    <source>
        <dbReference type="EMBL" id="SCY46095.1"/>
    </source>
</evidence>
<gene>
    <name evidence="1" type="ORF">SAMN05661077_2164</name>
</gene>
<keyword evidence="2" id="KW-1185">Reference proteome</keyword>
<reference evidence="2" key="1">
    <citation type="submission" date="2016-10" db="EMBL/GenBank/DDBJ databases">
        <authorList>
            <person name="Varghese N."/>
        </authorList>
    </citation>
    <scope>NUCLEOTIDE SEQUENCE [LARGE SCALE GENOMIC DNA]</scope>
    <source>
        <strain evidence="2">HL 19</strain>
    </source>
</reference>
<evidence type="ECO:0008006" key="3">
    <source>
        <dbReference type="Google" id="ProtNLM"/>
    </source>
</evidence>
<dbReference type="Proteomes" id="UP000183104">
    <property type="component" value="Unassembled WGS sequence"/>
</dbReference>
<organism evidence="1 2">
    <name type="scientific">Thiohalorhabdus denitrificans</name>
    <dbReference type="NCBI Taxonomy" id="381306"/>
    <lineage>
        <taxon>Bacteria</taxon>
        <taxon>Pseudomonadati</taxon>
        <taxon>Pseudomonadota</taxon>
        <taxon>Gammaproteobacteria</taxon>
        <taxon>Thiohalorhabdales</taxon>
        <taxon>Thiohalorhabdaceae</taxon>
        <taxon>Thiohalorhabdus</taxon>
    </lineage>
</organism>
<name>A0A0P9CNM8_9GAMM</name>
<dbReference type="RefSeq" id="WP_054965716.1">
    <property type="nucleotide sequence ID" value="NZ_FMUN01000006.1"/>
</dbReference>
<dbReference type="AlphaFoldDB" id="A0A0P9CNM8"/>
<dbReference type="OrthoDB" id="3531601at2"/>
<dbReference type="SUPFAM" id="SSF103196">
    <property type="entry name" value="Roadblock/LC7 domain"/>
    <property type="match status" value="1"/>
</dbReference>
<evidence type="ECO:0000313" key="2">
    <source>
        <dbReference type="Proteomes" id="UP000183104"/>
    </source>
</evidence>
<accession>A0A0P9CNM8</accession>
<dbReference type="STRING" id="381306.AN478_06065"/>
<protein>
    <recommendedName>
        <fullName evidence="3">Roadblock/LAMTOR2 domain-containing protein</fullName>
    </recommendedName>
</protein>
<sequence>MASTLNDVVADMLEQVDEALGVAVVDLNSGLLLSVAHNVPYFTQSYLDAVAAAAVDMFRGKTVSNVENLIAQQRGEEPKRHVQEVQMGTTHTHHVMSIVPDKPDALLVLITSKKANLGMAWAAMKNNLPKVAPYCP</sequence>
<dbReference type="PATRIC" id="fig|381306.5.peg.2417"/>
<dbReference type="EMBL" id="FMUN01000006">
    <property type="protein sequence ID" value="SCY46095.1"/>
    <property type="molecule type" value="Genomic_DNA"/>
</dbReference>
<dbReference type="Gene3D" id="3.30.450.30">
    <property type="entry name" value="Dynein light chain 2a, cytoplasmic"/>
    <property type="match status" value="1"/>
</dbReference>
<proteinExistence type="predicted"/>